<dbReference type="Gene3D" id="3.40.30.10">
    <property type="entry name" value="Glutaredoxin"/>
    <property type="match status" value="1"/>
</dbReference>
<dbReference type="AlphaFoldDB" id="Q3LWD2"/>
<dbReference type="InterPro" id="IPR036249">
    <property type="entry name" value="Thioredoxin-like_sf"/>
</dbReference>
<dbReference type="GO" id="GO:0005681">
    <property type="term" value="C:spliceosomal complex"/>
    <property type="evidence" value="ECO:0007669"/>
    <property type="project" value="TreeGrafter"/>
</dbReference>
<gene>
    <name evidence="7" type="primary">dib1</name>
</gene>
<evidence type="ECO:0000313" key="7">
    <source>
        <dbReference type="EMBL" id="ABA27233.1"/>
    </source>
</evidence>
<comment type="similarity">
    <text evidence="2 6">Belongs to the DIM1 family.</text>
</comment>
<dbReference type="EMBL" id="DQ158856">
    <property type="protein sequence ID" value="ABA27233.1"/>
    <property type="molecule type" value="Genomic_DNA"/>
</dbReference>
<evidence type="ECO:0000313" key="8">
    <source>
        <dbReference type="Proteomes" id="UP000243425"/>
    </source>
</evidence>
<reference evidence="7 8" key="1">
    <citation type="journal article" date="2006" name="Proc. Natl. Acad. Sci. U.S.A.">
        <title>Complete nucleotide sequence of the chlorarachniophyte nucleomorph: nature's smallest nucleus.</title>
        <authorList>
            <person name="Gilson P.R."/>
            <person name="Su V."/>
            <person name="Slamovits C.H."/>
            <person name="Reith M.E."/>
            <person name="Keeling P.J."/>
            <person name="McFadden G.I."/>
        </authorList>
    </citation>
    <scope>NUCLEOTIDE SEQUENCE [LARGE SCALE GENOMIC DNA]</scope>
    <source>
        <strain evidence="8">CCMP621</strain>
    </source>
</reference>
<dbReference type="SUPFAM" id="SSF52833">
    <property type="entry name" value="Thioredoxin-like"/>
    <property type="match status" value="1"/>
</dbReference>
<dbReference type="GeneID" id="5788446"/>
<keyword evidence="3 6" id="KW-0507">mRNA processing</keyword>
<geneLocation type="nucleomorph" evidence="7"/>
<name>Q3LWD2_BIGNA</name>
<evidence type="ECO:0000256" key="6">
    <source>
        <dbReference type="PIRNR" id="PIRNR017199"/>
    </source>
</evidence>
<evidence type="ECO:0000256" key="5">
    <source>
        <dbReference type="ARBA" id="ARBA00023242"/>
    </source>
</evidence>
<dbReference type="PIRSF" id="PIRSF017199">
    <property type="entry name" value="mRNA_splic_U5"/>
    <property type="match status" value="1"/>
</dbReference>
<dbReference type="SMART" id="SM01410">
    <property type="entry name" value="DIM1"/>
    <property type="match status" value="1"/>
</dbReference>
<sequence>MQTLNSGLELDRAILNEKHRLIVIRFGDENDVETLYMDEVINKSIESLKNIAVFYKMDLKTAEEVVSIYELIDPCSLMFFFRNKHIMVDLGTGNYNKINWLFNSKQDCIDIIETIYRGVIKGKTLIFFNNNYSSKYKY</sequence>
<dbReference type="GO" id="GO:0046540">
    <property type="term" value="C:U4/U6 x U5 tri-snRNP complex"/>
    <property type="evidence" value="ECO:0007669"/>
    <property type="project" value="UniProtKB-UniRule"/>
</dbReference>
<dbReference type="RefSeq" id="XP_001712845.1">
    <property type="nucleotide sequence ID" value="XM_001712793.1"/>
</dbReference>
<keyword evidence="7" id="KW-0542">Nucleomorph</keyword>
<evidence type="ECO:0000256" key="3">
    <source>
        <dbReference type="ARBA" id="ARBA00022664"/>
    </source>
</evidence>
<dbReference type="PANTHER" id="PTHR12052:SF5">
    <property type="entry name" value="THIOREDOXIN-LIKE PROTEIN 4A"/>
    <property type="match status" value="1"/>
</dbReference>
<organism evidence="7 8">
    <name type="scientific">Bigelowiella natans</name>
    <name type="common">Pedinomonas minutissima</name>
    <name type="synonym">Chlorarachnion sp. (strain CCMP621)</name>
    <dbReference type="NCBI Taxonomy" id="227086"/>
    <lineage>
        <taxon>Eukaryota</taxon>
        <taxon>Sar</taxon>
        <taxon>Rhizaria</taxon>
        <taxon>Cercozoa</taxon>
        <taxon>Chlorarachniophyceae</taxon>
        <taxon>Bigelowiella</taxon>
    </lineage>
</organism>
<dbReference type="GO" id="GO:0000398">
    <property type="term" value="P:mRNA splicing, via spliceosome"/>
    <property type="evidence" value="ECO:0007669"/>
    <property type="project" value="InterPro"/>
</dbReference>
<proteinExistence type="inferred from homology"/>
<evidence type="ECO:0000256" key="4">
    <source>
        <dbReference type="ARBA" id="ARBA00023187"/>
    </source>
</evidence>
<dbReference type="PANTHER" id="PTHR12052">
    <property type="entry name" value="THIOREDOXIN-LIKE PROTEN 4A, 4B"/>
    <property type="match status" value="1"/>
</dbReference>
<accession>Q3LWD2</accession>
<dbReference type="Proteomes" id="UP000243425">
    <property type="component" value="Nucleomorph 1"/>
</dbReference>
<evidence type="ECO:0000256" key="2">
    <source>
        <dbReference type="ARBA" id="ARBA00008241"/>
    </source>
</evidence>
<protein>
    <submittedName>
        <fullName evidence="7">mRNA splicing factor DIB1</fullName>
    </submittedName>
</protein>
<dbReference type="GO" id="GO:0005682">
    <property type="term" value="C:U5 snRNP"/>
    <property type="evidence" value="ECO:0007669"/>
    <property type="project" value="TreeGrafter"/>
</dbReference>
<keyword evidence="5 6" id="KW-0539">Nucleus</keyword>
<dbReference type="InterPro" id="IPR004123">
    <property type="entry name" value="Dim1"/>
</dbReference>
<keyword evidence="4 6" id="KW-0508">mRNA splicing</keyword>
<comment type="subcellular location">
    <subcellularLocation>
        <location evidence="1 6">Nucleus</location>
    </subcellularLocation>
</comment>
<evidence type="ECO:0000256" key="1">
    <source>
        <dbReference type="ARBA" id="ARBA00004123"/>
    </source>
</evidence>
<dbReference type="Pfam" id="PF02966">
    <property type="entry name" value="DIM1"/>
    <property type="match status" value="1"/>
</dbReference>